<evidence type="ECO:0008006" key="4">
    <source>
        <dbReference type="Google" id="ProtNLM"/>
    </source>
</evidence>
<keyword evidence="3" id="KW-1185">Reference proteome</keyword>
<keyword evidence="1" id="KW-0732">Signal</keyword>
<evidence type="ECO:0000313" key="3">
    <source>
        <dbReference type="Proteomes" id="UP000075880"/>
    </source>
</evidence>
<sequence>SCLVCCFIFCCCFLVSQKAFRWERVLRREKWLYPVKICPFPLQSWNETGGRGGVCFLFTVFASCFIVSCSFRQPGHGGKVYSCSKARVVVVLVSRSSLKEFRLPLCLNRSFAEAP</sequence>
<evidence type="ECO:0000313" key="2">
    <source>
        <dbReference type="EnsemblMetazoa" id="ENSAATROPP008081"/>
    </source>
</evidence>
<reference evidence="2" key="1">
    <citation type="submission" date="2024-04" db="UniProtKB">
        <authorList>
            <consortium name="EnsemblMetazoa"/>
        </authorList>
    </citation>
    <scope>IDENTIFICATION</scope>
    <source>
        <strain evidence="2">EBRO</strain>
    </source>
</reference>
<dbReference type="Proteomes" id="UP000075880">
    <property type="component" value="Unassembled WGS sequence"/>
</dbReference>
<feature type="signal peptide" evidence="1">
    <location>
        <begin position="1"/>
        <end position="17"/>
    </location>
</feature>
<name>A0AAG5DA69_ANOAO</name>
<proteinExistence type="predicted"/>
<dbReference type="AlphaFoldDB" id="A0AAG5DA69"/>
<accession>A0AAG5DA69</accession>
<protein>
    <recommendedName>
        <fullName evidence="4">Secreted protein</fullName>
    </recommendedName>
</protein>
<evidence type="ECO:0000256" key="1">
    <source>
        <dbReference type="SAM" id="SignalP"/>
    </source>
</evidence>
<feature type="chain" id="PRO_5042509415" description="Secreted protein" evidence="1">
    <location>
        <begin position="18"/>
        <end position="115"/>
    </location>
</feature>
<organism evidence="2 3">
    <name type="scientific">Anopheles atroparvus</name>
    <name type="common">European mosquito</name>
    <dbReference type="NCBI Taxonomy" id="41427"/>
    <lineage>
        <taxon>Eukaryota</taxon>
        <taxon>Metazoa</taxon>
        <taxon>Ecdysozoa</taxon>
        <taxon>Arthropoda</taxon>
        <taxon>Hexapoda</taxon>
        <taxon>Insecta</taxon>
        <taxon>Pterygota</taxon>
        <taxon>Neoptera</taxon>
        <taxon>Endopterygota</taxon>
        <taxon>Diptera</taxon>
        <taxon>Nematocera</taxon>
        <taxon>Culicoidea</taxon>
        <taxon>Culicidae</taxon>
        <taxon>Anophelinae</taxon>
        <taxon>Anopheles</taxon>
    </lineage>
</organism>
<dbReference type="EnsemblMetazoa" id="ENSAATROPT008948">
    <property type="protein sequence ID" value="ENSAATROPP008081"/>
    <property type="gene ID" value="ENSAATROPG007288"/>
</dbReference>